<protein>
    <submittedName>
        <fullName evidence="1">Uncharacterized protein</fullName>
    </submittedName>
</protein>
<organism evidence="1 2">
    <name type="scientific">Tuber borchii</name>
    <name type="common">White truffle</name>
    <dbReference type="NCBI Taxonomy" id="42251"/>
    <lineage>
        <taxon>Eukaryota</taxon>
        <taxon>Fungi</taxon>
        <taxon>Dikarya</taxon>
        <taxon>Ascomycota</taxon>
        <taxon>Pezizomycotina</taxon>
        <taxon>Pezizomycetes</taxon>
        <taxon>Pezizales</taxon>
        <taxon>Tuberaceae</taxon>
        <taxon>Tuber</taxon>
    </lineage>
</organism>
<proteinExistence type="predicted"/>
<keyword evidence="2" id="KW-1185">Reference proteome</keyword>
<accession>A0A2T6ZG96</accession>
<dbReference type="Proteomes" id="UP000244722">
    <property type="component" value="Unassembled WGS sequence"/>
</dbReference>
<name>A0A2T6ZG96_TUBBO</name>
<reference evidence="1 2" key="1">
    <citation type="submission" date="2017-04" db="EMBL/GenBank/DDBJ databases">
        <title>Draft genome sequence of Tuber borchii Vittad., a whitish edible truffle.</title>
        <authorList>
            <consortium name="DOE Joint Genome Institute"/>
            <person name="Murat C."/>
            <person name="Kuo A."/>
            <person name="Barry K.W."/>
            <person name="Clum A."/>
            <person name="Dockter R.B."/>
            <person name="Fauchery L."/>
            <person name="Iotti M."/>
            <person name="Kohler A."/>
            <person name="Labutti K."/>
            <person name="Lindquist E.A."/>
            <person name="Lipzen A."/>
            <person name="Ohm R.A."/>
            <person name="Wang M."/>
            <person name="Grigoriev I.V."/>
            <person name="Zambonelli A."/>
            <person name="Martin F.M."/>
        </authorList>
    </citation>
    <scope>NUCLEOTIDE SEQUENCE [LARGE SCALE GENOMIC DNA]</scope>
    <source>
        <strain evidence="1 2">Tbo3840</strain>
    </source>
</reference>
<evidence type="ECO:0000313" key="1">
    <source>
        <dbReference type="EMBL" id="PUU74505.1"/>
    </source>
</evidence>
<comment type="caution">
    <text evidence="1">The sequence shown here is derived from an EMBL/GenBank/DDBJ whole genome shotgun (WGS) entry which is preliminary data.</text>
</comment>
<sequence length="161" mass="18292">MHSRGSLKNGKHNRCIHGGLYEIGRNSVPTYANLRSTWARRARTPAPISKAWQALKLHRLLNNAVLQVTKRNILYLFYLIEPYLPCLPFPCFPFHFPLPSPPGPSPPGWTRYCRAQYSSTIPPYHTKRSQSKIGGKYFQSKKSMPSTIPLSTILLETQLSA</sequence>
<gene>
    <name evidence="1" type="ORF">B9Z19DRAFT_437119</name>
</gene>
<evidence type="ECO:0000313" key="2">
    <source>
        <dbReference type="Proteomes" id="UP000244722"/>
    </source>
</evidence>
<dbReference type="AlphaFoldDB" id="A0A2T6ZG96"/>
<dbReference type="EMBL" id="NESQ01000296">
    <property type="protein sequence ID" value="PUU74505.1"/>
    <property type="molecule type" value="Genomic_DNA"/>
</dbReference>